<dbReference type="PANTHER" id="PTHR46224:SF64">
    <property type="entry name" value="IQ MOTIF AND ANKYRIN REPEAT DOMAIN-CONTAINING PROTEIN 1"/>
    <property type="match status" value="1"/>
</dbReference>
<keyword evidence="3" id="KW-1185">Reference proteome</keyword>
<accession>A0A8H4RE74</accession>
<dbReference type="PROSITE" id="PS50297">
    <property type="entry name" value="ANK_REP_REGION"/>
    <property type="match status" value="1"/>
</dbReference>
<evidence type="ECO:0000313" key="3">
    <source>
        <dbReference type="Proteomes" id="UP000566819"/>
    </source>
</evidence>
<dbReference type="PANTHER" id="PTHR46224">
    <property type="entry name" value="ANKYRIN REPEAT FAMILY PROTEIN"/>
    <property type="match status" value="1"/>
</dbReference>
<comment type="caution">
    <text evidence="2">The sequence shown here is derived from an EMBL/GenBank/DDBJ whole genome shotgun (WGS) entry which is preliminary data.</text>
</comment>
<dbReference type="InterPro" id="IPR002110">
    <property type="entry name" value="Ankyrin_rpt"/>
</dbReference>
<organism evidence="2 3">
    <name type="scientific">Cudoniella acicularis</name>
    <dbReference type="NCBI Taxonomy" id="354080"/>
    <lineage>
        <taxon>Eukaryota</taxon>
        <taxon>Fungi</taxon>
        <taxon>Dikarya</taxon>
        <taxon>Ascomycota</taxon>
        <taxon>Pezizomycotina</taxon>
        <taxon>Leotiomycetes</taxon>
        <taxon>Helotiales</taxon>
        <taxon>Tricladiaceae</taxon>
        <taxon>Cudoniella</taxon>
    </lineage>
</organism>
<evidence type="ECO:0000256" key="1">
    <source>
        <dbReference type="PROSITE-ProRule" id="PRU00023"/>
    </source>
</evidence>
<gene>
    <name evidence="2" type="ORF">G7Y89_g10248</name>
</gene>
<keyword evidence="1" id="KW-0040">ANK repeat</keyword>
<dbReference type="Gene3D" id="1.25.40.20">
    <property type="entry name" value="Ankyrin repeat-containing domain"/>
    <property type="match status" value="1"/>
</dbReference>
<sequence>MVKLLLANGADVLKTEQVVEKAVYHNYIESVPLLIEAGAPINGTPEKYYRPLTIAIRNNHPEIASLLLKLGADPNFPSGEGIPLKLAVTKPEIVKLLLAGGADPTKAEQVIEKAVYHNCIESVPLLVEAGAPINGTPEEYYHPLTTAIRDNHVPILKLLLSFGAEPDMASGENLPIVMAARQTDIERLSVLIEAGADVNKTFRGRSALMVACELNLIENVKLLVQKGADVNAVDDHGNSVMDFAANSGNDEIVMLLLDSMG</sequence>
<dbReference type="PROSITE" id="PS50088">
    <property type="entry name" value="ANK_REPEAT"/>
    <property type="match status" value="3"/>
</dbReference>
<dbReference type="Pfam" id="PF13637">
    <property type="entry name" value="Ank_4"/>
    <property type="match status" value="1"/>
</dbReference>
<dbReference type="InterPro" id="IPR036770">
    <property type="entry name" value="Ankyrin_rpt-contain_sf"/>
</dbReference>
<dbReference type="SUPFAM" id="SSF48403">
    <property type="entry name" value="Ankyrin repeat"/>
    <property type="match status" value="1"/>
</dbReference>
<dbReference type="OrthoDB" id="194358at2759"/>
<dbReference type="Pfam" id="PF12796">
    <property type="entry name" value="Ank_2"/>
    <property type="match status" value="2"/>
</dbReference>
<dbReference type="EMBL" id="JAAMPI010000892">
    <property type="protein sequence ID" value="KAF4627908.1"/>
    <property type="molecule type" value="Genomic_DNA"/>
</dbReference>
<dbReference type="Proteomes" id="UP000566819">
    <property type="component" value="Unassembled WGS sequence"/>
</dbReference>
<name>A0A8H4RE74_9HELO</name>
<feature type="repeat" description="ANK" evidence="1">
    <location>
        <begin position="139"/>
        <end position="171"/>
    </location>
</feature>
<dbReference type="SMART" id="SM00248">
    <property type="entry name" value="ANK"/>
    <property type="match status" value="7"/>
</dbReference>
<protein>
    <recommendedName>
        <fullName evidence="4">Ankyrin</fullName>
    </recommendedName>
</protein>
<feature type="repeat" description="ANK" evidence="1">
    <location>
        <begin position="47"/>
        <end position="79"/>
    </location>
</feature>
<dbReference type="InterPro" id="IPR051616">
    <property type="entry name" value="Cul2-RING_E3_ligase_SR"/>
</dbReference>
<reference evidence="2 3" key="1">
    <citation type="submission" date="2020-03" db="EMBL/GenBank/DDBJ databases">
        <title>Draft Genome Sequence of Cudoniella acicularis.</title>
        <authorList>
            <person name="Buettner E."/>
            <person name="Kellner H."/>
        </authorList>
    </citation>
    <scope>NUCLEOTIDE SEQUENCE [LARGE SCALE GENOMIC DNA]</scope>
    <source>
        <strain evidence="2 3">DSM 108380</strain>
    </source>
</reference>
<feature type="repeat" description="ANK" evidence="1">
    <location>
        <begin position="203"/>
        <end position="235"/>
    </location>
</feature>
<evidence type="ECO:0008006" key="4">
    <source>
        <dbReference type="Google" id="ProtNLM"/>
    </source>
</evidence>
<dbReference type="AlphaFoldDB" id="A0A8H4RE74"/>
<proteinExistence type="predicted"/>
<evidence type="ECO:0000313" key="2">
    <source>
        <dbReference type="EMBL" id="KAF4627908.1"/>
    </source>
</evidence>